<dbReference type="GO" id="GO:0005886">
    <property type="term" value="C:plasma membrane"/>
    <property type="evidence" value="ECO:0007669"/>
    <property type="project" value="TreeGrafter"/>
</dbReference>
<dbReference type="Pfam" id="PF00990">
    <property type="entry name" value="GGDEF"/>
    <property type="match status" value="1"/>
</dbReference>
<dbReference type="InterPro" id="IPR000160">
    <property type="entry name" value="GGDEF_dom"/>
</dbReference>
<dbReference type="InterPro" id="IPR043128">
    <property type="entry name" value="Rev_trsase/Diguanyl_cyclase"/>
</dbReference>
<evidence type="ECO:0000256" key="1">
    <source>
        <dbReference type="ARBA" id="ARBA00001946"/>
    </source>
</evidence>
<reference evidence="5 6" key="1">
    <citation type="submission" date="2019-04" db="EMBL/GenBank/DDBJ databases">
        <title>Natronospirillum operosus gen. nov., sp. nov., a haloalkaliphilic satellite isolated from decaying biomass of laboratory culture of cyanobacterium Geitlerinema sp. and proposal of Natronospirillaceae fam. nov. and Saccharospirillaceae fam. nov.</title>
        <authorList>
            <person name="Kevbrin V."/>
            <person name="Boltyanskaya Y."/>
            <person name="Koziaeva V."/>
            <person name="Grouzdev D.S."/>
            <person name="Park M."/>
            <person name="Cho J."/>
        </authorList>
    </citation>
    <scope>NUCLEOTIDE SEQUENCE [LARGE SCALE GENOMIC DNA]</scope>
    <source>
        <strain evidence="5 6">G-116</strain>
    </source>
</reference>
<dbReference type="PANTHER" id="PTHR45138">
    <property type="entry name" value="REGULATORY COMPONENTS OF SENSORY TRANSDUCTION SYSTEM"/>
    <property type="match status" value="1"/>
</dbReference>
<evidence type="ECO:0000259" key="4">
    <source>
        <dbReference type="PROSITE" id="PS50887"/>
    </source>
</evidence>
<dbReference type="Pfam" id="PF00989">
    <property type="entry name" value="PAS"/>
    <property type="match status" value="1"/>
</dbReference>
<feature type="domain" description="GGDEF" evidence="4">
    <location>
        <begin position="184"/>
        <end position="315"/>
    </location>
</feature>
<keyword evidence="6" id="KW-1185">Reference proteome</keyword>
<evidence type="ECO:0000256" key="2">
    <source>
        <dbReference type="ARBA" id="ARBA00012528"/>
    </source>
</evidence>
<dbReference type="RefSeq" id="WP_135481264.1">
    <property type="nucleotide sequence ID" value="NZ_SRMF01000001.1"/>
</dbReference>
<evidence type="ECO:0000313" key="6">
    <source>
        <dbReference type="Proteomes" id="UP000297475"/>
    </source>
</evidence>
<gene>
    <name evidence="5" type="ORF">E4656_03675</name>
</gene>
<comment type="cofactor">
    <cofactor evidence="1">
        <name>Mg(2+)</name>
        <dbReference type="ChEBI" id="CHEBI:18420"/>
    </cofactor>
</comment>
<protein>
    <recommendedName>
        <fullName evidence="2">diguanylate cyclase</fullName>
        <ecNumber evidence="2">2.7.7.65</ecNumber>
    </recommendedName>
</protein>
<accession>A0A4Z0WHY8</accession>
<proteinExistence type="predicted"/>
<dbReference type="InterPro" id="IPR029787">
    <property type="entry name" value="Nucleotide_cyclase"/>
</dbReference>
<dbReference type="InterPro" id="IPR035965">
    <property type="entry name" value="PAS-like_dom_sf"/>
</dbReference>
<dbReference type="SMART" id="SM00267">
    <property type="entry name" value="GGDEF"/>
    <property type="match status" value="1"/>
</dbReference>
<dbReference type="EC" id="2.7.7.65" evidence="2"/>
<dbReference type="Gene3D" id="3.30.450.20">
    <property type="entry name" value="PAS domain"/>
    <property type="match status" value="1"/>
</dbReference>
<sequence>MSDQSLRDIHWMLEILQTIDVGLVVINIEYEIQNWNGFMENHSGHRAQKVQNRNLFDVFPELPHTWFCQKVDTVRELNIRAFTTWEQRPYLFRFRTYHPITSTAEYMYQNSMLYPLENTSGEVEYIAIVIFDVTDVATNKLALQQANSELARISRTDALTQLYNRGYWEECLYRELLRCRRHQHTASLILLDVDHFKPVNDTHGHTAGDAVLRHLSRTIRQNVRETDIPGRYGGEEFGIILPETDSPKAFAFAERLRGLIEEEAIQIGDNSVSITVSFGVAELEQNMQTIEDWITRADEALYQSKQSGRNQVTAT</sequence>
<dbReference type="InterPro" id="IPR050469">
    <property type="entry name" value="Diguanylate_Cyclase"/>
</dbReference>
<dbReference type="SUPFAM" id="SSF55073">
    <property type="entry name" value="Nucleotide cyclase"/>
    <property type="match status" value="1"/>
</dbReference>
<dbReference type="FunFam" id="3.30.70.270:FF:000001">
    <property type="entry name" value="Diguanylate cyclase domain protein"/>
    <property type="match status" value="1"/>
</dbReference>
<dbReference type="InterPro" id="IPR013767">
    <property type="entry name" value="PAS_fold"/>
</dbReference>
<dbReference type="OrthoDB" id="9812260at2"/>
<name>A0A4Z0WHY8_9GAMM</name>
<dbReference type="NCBIfam" id="TIGR00254">
    <property type="entry name" value="GGDEF"/>
    <property type="match status" value="1"/>
</dbReference>
<dbReference type="AlphaFoldDB" id="A0A4Z0WHY8"/>
<dbReference type="SUPFAM" id="SSF55785">
    <property type="entry name" value="PYP-like sensor domain (PAS domain)"/>
    <property type="match status" value="1"/>
</dbReference>
<dbReference type="PROSITE" id="PS50887">
    <property type="entry name" value="GGDEF"/>
    <property type="match status" value="1"/>
</dbReference>
<dbReference type="EMBL" id="SRMF01000001">
    <property type="protein sequence ID" value="TGG95527.1"/>
    <property type="molecule type" value="Genomic_DNA"/>
</dbReference>
<organism evidence="5 6">
    <name type="scientific">Natronospirillum operosum</name>
    <dbReference type="NCBI Taxonomy" id="2759953"/>
    <lineage>
        <taxon>Bacteria</taxon>
        <taxon>Pseudomonadati</taxon>
        <taxon>Pseudomonadota</taxon>
        <taxon>Gammaproteobacteria</taxon>
        <taxon>Oceanospirillales</taxon>
        <taxon>Natronospirillaceae</taxon>
        <taxon>Natronospirillum</taxon>
    </lineage>
</organism>
<dbReference type="GO" id="GO:0052621">
    <property type="term" value="F:diguanylate cyclase activity"/>
    <property type="evidence" value="ECO:0007669"/>
    <property type="project" value="UniProtKB-EC"/>
</dbReference>
<dbReference type="GO" id="GO:0006355">
    <property type="term" value="P:regulation of DNA-templated transcription"/>
    <property type="evidence" value="ECO:0007669"/>
    <property type="project" value="InterPro"/>
</dbReference>
<dbReference type="GO" id="GO:1902201">
    <property type="term" value="P:negative regulation of bacterial-type flagellum-dependent cell motility"/>
    <property type="evidence" value="ECO:0007669"/>
    <property type="project" value="TreeGrafter"/>
</dbReference>
<comment type="catalytic activity">
    <reaction evidence="3">
        <text>2 GTP = 3',3'-c-di-GMP + 2 diphosphate</text>
        <dbReference type="Rhea" id="RHEA:24898"/>
        <dbReference type="ChEBI" id="CHEBI:33019"/>
        <dbReference type="ChEBI" id="CHEBI:37565"/>
        <dbReference type="ChEBI" id="CHEBI:58805"/>
        <dbReference type="EC" id="2.7.7.65"/>
    </reaction>
</comment>
<evidence type="ECO:0000256" key="3">
    <source>
        <dbReference type="ARBA" id="ARBA00034247"/>
    </source>
</evidence>
<dbReference type="CDD" id="cd01949">
    <property type="entry name" value="GGDEF"/>
    <property type="match status" value="1"/>
</dbReference>
<dbReference type="PANTHER" id="PTHR45138:SF9">
    <property type="entry name" value="DIGUANYLATE CYCLASE DGCM-RELATED"/>
    <property type="match status" value="1"/>
</dbReference>
<dbReference type="Gene3D" id="3.30.70.270">
    <property type="match status" value="1"/>
</dbReference>
<evidence type="ECO:0000313" key="5">
    <source>
        <dbReference type="EMBL" id="TGG95527.1"/>
    </source>
</evidence>
<comment type="caution">
    <text evidence="5">The sequence shown here is derived from an EMBL/GenBank/DDBJ whole genome shotgun (WGS) entry which is preliminary data.</text>
</comment>
<dbReference type="GO" id="GO:0043709">
    <property type="term" value="P:cell adhesion involved in single-species biofilm formation"/>
    <property type="evidence" value="ECO:0007669"/>
    <property type="project" value="TreeGrafter"/>
</dbReference>
<dbReference type="Proteomes" id="UP000297475">
    <property type="component" value="Unassembled WGS sequence"/>
</dbReference>